<keyword evidence="1" id="KW-0472">Membrane</keyword>
<feature type="transmembrane region" description="Helical" evidence="1">
    <location>
        <begin position="142"/>
        <end position="166"/>
    </location>
</feature>
<evidence type="ECO:0000313" key="3">
    <source>
        <dbReference type="Proteomes" id="UP000516072"/>
    </source>
</evidence>
<evidence type="ECO:0000313" key="2">
    <source>
        <dbReference type="EMBL" id="CAB1274758.1"/>
    </source>
</evidence>
<feature type="transmembrane region" description="Helical" evidence="1">
    <location>
        <begin position="115"/>
        <end position="136"/>
    </location>
</feature>
<evidence type="ECO:0008006" key="4">
    <source>
        <dbReference type="Google" id="ProtNLM"/>
    </source>
</evidence>
<keyword evidence="3" id="KW-1185">Reference proteome</keyword>
<dbReference type="KEGG" id="ntg:NSCAC_0329"/>
<keyword evidence="1" id="KW-0812">Transmembrane</keyword>
<evidence type="ECO:0000256" key="1">
    <source>
        <dbReference type="SAM" id="Phobius"/>
    </source>
</evidence>
<feature type="transmembrane region" description="Helical" evidence="1">
    <location>
        <begin position="50"/>
        <end position="69"/>
    </location>
</feature>
<name>A0A7G1Q843_9GAMM</name>
<sequence length="169" mass="18693">MLIKYFTDLCLFKAGPSDAPVSWRVFYQVLGVYMGVGWLISLLHLSPMQGLFSISIDTAIIVGLTWGLLSTKGYRSRLLQTLIALVGSGVIFKVLALFLLVYLKKATQQAGFSPDFILSLLAGHMVWSVMVKAYIFRDALTVSLTMGILITIVYVSITVKLMSFIFPSI</sequence>
<proteinExistence type="predicted"/>
<dbReference type="Proteomes" id="UP000516072">
    <property type="component" value="Chromosome"/>
</dbReference>
<dbReference type="AlphaFoldDB" id="A0A7G1Q843"/>
<protein>
    <recommendedName>
        <fullName evidence="4">NnrS family protein</fullName>
    </recommendedName>
</protein>
<organism evidence="2 3">
    <name type="scientific">Candidatus Nitrosacidococcus tergens</name>
    <dbReference type="NCBI Taxonomy" id="553981"/>
    <lineage>
        <taxon>Bacteria</taxon>
        <taxon>Pseudomonadati</taxon>
        <taxon>Pseudomonadota</taxon>
        <taxon>Gammaproteobacteria</taxon>
        <taxon>Chromatiales</taxon>
        <taxon>Chromatiaceae</taxon>
        <taxon>Candidatus Nitrosacidococcus</taxon>
    </lineage>
</organism>
<keyword evidence="1" id="KW-1133">Transmembrane helix</keyword>
<dbReference type="EMBL" id="LR778175">
    <property type="protein sequence ID" value="CAB1274758.1"/>
    <property type="molecule type" value="Genomic_DNA"/>
</dbReference>
<dbReference type="RefSeq" id="WP_197744695.1">
    <property type="nucleotide sequence ID" value="NZ_LR778175.1"/>
</dbReference>
<feature type="transmembrane region" description="Helical" evidence="1">
    <location>
        <begin position="81"/>
        <end position="103"/>
    </location>
</feature>
<gene>
    <name evidence="2" type="ORF">NSCAC_0329</name>
</gene>
<accession>A0A7G1Q843</accession>
<feature type="transmembrane region" description="Helical" evidence="1">
    <location>
        <begin position="25"/>
        <end position="43"/>
    </location>
</feature>
<reference evidence="2 3" key="1">
    <citation type="submission" date="2020-03" db="EMBL/GenBank/DDBJ databases">
        <authorList>
            <person name="Picone N."/>
        </authorList>
    </citation>
    <scope>NUCLEOTIDE SEQUENCE [LARGE SCALE GENOMIC DNA]</scope>
    <source>
        <strain evidence="2">NSCAC1</strain>
    </source>
</reference>